<protein>
    <submittedName>
        <fullName evidence="1">Uncharacterized protein</fullName>
    </submittedName>
</protein>
<comment type="caution">
    <text evidence="1">The sequence shown here is derived from an EMBL/GenBank/DDBJ whole genome shotgun (WGS) entry which is preliminary data.</text>
</comment>
<name>A0A922SB51_SPOEX</name>
<proteinExistence type="predicted"/>
<evidence type="ECO:0000313" key="2">
    <source>
        <dbReference type="Proteomes" id="UP000814243"/>
    </source>
</evidence>
<gene>
    <name evidence="1" type="ORF">HF086_013489</name>
</gene>
<organism evidence="1 2">
    <name type="scientific">Spodoptera exigua</name>
    <name type="common">Beet armyworm</name>
    <name type="synonym">Noctua fulgens</name>
    <dbReference type="NCBI Taxonomy" id="7107"/>
    <lineage>
        <taxon>Eukaryota</taxon>
        <taxon>Metazoa</taxon>
        <taxon>Ecdysozoa</taxon>
        <taxon>Arthropoda</taxon>
        <taxon>Hexapoda</taxon>
        <taxon>Insecta</taxon>
        <taxon>Pterygota</taxon>
        <taxon>Neoptera</taxon>
        <taxon>Endopterygota</taxon>
        <taxon>Lepidoptera</taxon>
        <taxon>Glossata</taxon>
        <taxon>Ditrysia</taxon>
        <taxon>Noctuoidea</taxon>
        <taxon>Noctuidae</taxon>
        <taxon>Amphipyrinae</taxon>
        <taxon>Spodoptera</taxon>
    </lineage>
</organism>
<dbReference type="EMBL" id="JACEFF010000792">
    <property type="protein sequence ID" value="KAH9630950.1"/>
    <property type="molecule type" value="Genomic_DNA"/>
</dbReference>
<accession>A0A922SB51</accession>
<reference evidence="1" key="1">
    <citation type="journal article" date="2021" name="G3 (Bethesda)">
        <title>Genome and transcriptome analysis of the beet armyworm Spodoptera exigua reveals targets for pest control. .</title>
        <authorList>
            <person name="Simon S."/>
            <person name="Breeschoten T."/>
            <person name="Jansen H.J."/>
            <person name="Dirks R.P."/>
            <person name="Schranz M.E."/>
            <person name="Ros V.I.D."/>
        </authorList>
    </citation>
    <scope>NUCLEOTIDE SEQUENCE</scope>
    <source>
        <strain evidence="1">TB_SE_WUR_2020</strain>
    </source>
</reference>
<evidence type="ECO:0000313" key="1">
    <source>
        <dbReference type="EMBL" id="KAH9630950.1"/>
    </source>
</evidence>
<dbReference type="AlphaFoldDB" id="A0A922SB51"/>
<dbReference type="Proteomes" id="UP000814243">
    <property type="component" value="Unassembled WGS sequence"/>
</dbReference>
<sequence>MLRPARGVLPHAATDTIRYDVNAPEGEGCVATLVRVRREQGAGGGAGGGGGGGGGGGARAALVAYRVLAPRLVLRLLSCALTASHHDGQCGRRSCYLYLFTHSHFSTVILRDYIRYNTHRIAT</sequence>